<evidence type="ECO:0000313" key="4">
    <source>
        <dbReference type="EMBL" id="KZT74406.1"/>
    </source>
</evidence>
<evidence type="ECO:0000256" key="2">
    <source>
        <dbReference type="SAM" id="MobiDB-lite"/>
    </source>
</evidence>
<dbReference type="Proteomes" id="UP000076727">
    <property type="component" value="Unassembled WGS sequence"/>
</dbReference>
<keyword evidence="3" id="KW-0472">Membrane</keyword>
<feature type="region of interest" description="Disordered" evidence="2">
    <location>
        <begin position="208"/>
        <end position="248"/>
    </location>
</feature>
<organism evidence="4 5">
    <name type="scientific">Daedalea quercina L-15889</name>
    <dbReference type="NCBI Taxonomy" id="1314783"/>
    <lineage>
        <taxon>Eukaryota</taxon>
        <taxon>Fungi</taxon>
        <taxon>Dikarya</taxon>
        <taxon>Basidiomycota</taxon>
        <taxon>Agaricomycotina</taxon>
        <taxon>Agaricomycetes</taxon>
        <taxon>Polyporales</taxon>
        <taxon>Fomitopsis</taxon>
    </lineage>
</organism>
<dbReference type="SUPFAM" id="SSF53335">
    <property type="entry name" value="S-adenosyl-L-methionine-dependent methyltransferases"/>
    <property type="match status" value="1"/>
</dbReference>
<dbReference type="OrthoDB" id="2016285at2759"/>
<feature type="transmembrane region" description="Helical" evidence="3">
    <location>
        <begin position="259"/>
        <end position="277"/>
    </location>
</feature>
<dbReference type="Gene3D" id="3.40.50.150">
    <property type="entry name" value="Vaccinia Virus protein VP39"/>
    <property type="match status" value="1"/>
</dbReference>
<reference evidence="4 5" key="1">
    <citation type="journal article" date="2016" name="Mol. Biol. Evol.">
        <title>Comparative Genomics of Early-Diverging Mushroom-Forming Fungi Provides Insights into the Origins of Lignocellulose Decay Capabilities.</title>
        <authorList>
            <person name="Nagy L.G."/>
            <person name="Riley R."/>
            <person name="Tritt A."/>
            <person name="Adam C."/>
            <person name="Daum C."/>
            <person name="Floudas D."/>
            <person name="Sun H."/>
            <person name="Yadav J.S."/>
            <person name="Pangilinan J."/>
            <person name="Larsson K.H."/>
            <person name="Matsuura K."/>
            <person name="Barry K."/>
            <person name="Labutti K."/>
            <person name="Kuo R."/>
            <person name="Ohm R.A."/>
            <person name="Bhattacharya S.S."/>
            <person name="Shirouzu T."/>
            <person name="Yoshinaga Y."/>
            <person name="Martin F.M."/>
            <person name="Grigoriev I.V."/>
            <person name="Hibbett D.S."/>
        </authorList>
    </citation>
    <scope>NUCLEOTIDE SEQUENCE [LARGE SCALE GENOMIC DNA]</scope>
    <source>
        <strain evidence="4 5">L-15889</strain>
    </source>
</reference>
<evidence type="ECO:0000313" key="5">
    <source>
        <dbReference type="Proteomes" id="UP000076727"/>
    </source>
</evidence>
<dbReference type="InterPro" id="IPR029063">
    <property type="entry name" value="SAM-dependent_MTases_sf"/>
</dbReference>
<keyword evidence="4" id="KW-0489">Methyltransferase</keyword>
<keyword evidence="4" id="KW-0808">Transferase</keyword>
<feature type="transmembrane region" description="Helical" evidence="3">
    <location>
        <begin position="109"/>
        <end position="131"/>
    </location>
</feature>
<evidence type="ECO:0000256" key="1">
    <source>
        <dbReference type="ARBA" id="ARBA00023115"/>
    </source>
</evidence>
<dbReference type="GO" id="GO:0032259">
    <property type="term" value="P:methylation"/>
    <property type="evidence" value="ECO:0007669"/>
    <property type="project" value="UniProtKB-KW"/>
</dbReference>
<gene>
    <name evidence="4" type="ORF">DAEQUDRAFT_761267</name>
</gene>
<dbReference type="STRING" id="1314783.A0A165U518"/>
<feature type="transmembrane region" description="Helical" evidence="3">
    <location>
        <begin position="21"/>
        <end position="41"/>
    </location>
</feature>
<dbReference type="PANTHER" id="PTHR43317:SF1">
    <property type="entry name" value="THERMOSPERMINE SYNTHASE ACAULIS5"/>
    <property type="match status" value="1"/>
</dbReference>
<keyword evidence="5" id="KW-1185">Reference proteome</keyword>
<dbReference type="Pfam" id="PF01564">
    <property type="entry name" value="Spermine_synth"/>
    <property type="match status" value="1"/>
</dbReference>
<keyword evidence="3" id="KW-0812">Transmembrane</keyword>
<evidence type="ECO:0000256" key="3">
    <source>
        <dbReference type="SAM" id="Phobius"/>
    </source>
</evidence>
<proteinExistence type="predicted"/>
<feature type="transmembrane region" description="Helical" evidence="3">
    <location>
        <begin position="180"/>
        <end position="198"/>
    </location>
</feature>
<dbReference type="EMBL" id="KV429033">
    <property type="protein sequence ID" value="KZT74406.1"/>
    <property type="molecule type" value="Genomic_DNA"/>
</dbReference>
<keyword evidence="1" id="KW-0620">Polyamine biosynthesis</keyword>
<dbReference type="AlphaFoldDB" id="A0A165U518"/>
<name>A0A165U518_9APHY</name>
<dbReference type="NCBIfam" id="NF037959">
    <property type="entry name" value="MFS_SpdSyn"/>
    <property type="match status" value="1"/>
</dbReference>
<feature type="compositionally biased region" description="Low complexity" evidence="2">
    <location>
        <begin position="235"/>
        <end position="248"/>
    </location>
</feature>
<dbReference type="PANTHER" id="PTHR43317">
    <property type="entry name" value="THERMOSPERMINE SYNTHASE ACAULIS5"/>
    <property type="match status" value="1"/>
</dbReference>
<dbReference type="GO" id="GO:0008168">
    <property type="term" value="F:methyltransferase activity"/>
    <property type="evidence" value="ECO:0007669"/>
    <property type="project" value="UniProtKB-KW"/>
</dbReference>
<keyword evidence="3" id="KW-1133">Transmembrane helix</keyword>
<feature type="compositionally biased region" description="Low complexity" evidence="2">
    <location>
        <begin position="216"/>
        <end position="225"/>
    </location>
</feature>
<protein>
    <submittedName>
        <fullName evidence="4">S-adenosyl-L-methionine-dependent methyltransferase</fullName>
    </submittedName>
</protein>
<sequence>MPPPQRQQPQPQDRSAILANVVGKAVSVVVVLGISLNVFAYRRSLTPLYGTAPVELHLNKISWLACAIGSLLPLMPLQAVVLALGLLLCAMPNTSYWVAVYTGRLHEPIWGPVFTHLVVFTPVVALGVLIVRVLQHNPNPEEGAAPQQMITLPVIQTSVMSLQELWPLLPHVKKLSNESIMLQAGTAVIVAWAVYPLLPSLIPATSSPAPVPAPRPSASSQSKSKSPNKKKGAVTKSVLSTLDDSSSPLPAPKKVARQYFSRLLLLPFLPFLTATILQPPTLVGKPFATPYLHPSHPVQILSSVQSQYSGAVVVGEALADSPPGVPASVPLLRYLRAGHSLLGGNWMGEDVIRRGPLAVHRETGEMLGDSVYNAFVLQEAIRLVERPGHDAGERESALVIGLGVGTSATALMRHNISTTLVEIDETVYEAARKYFALPEPESGKLVLKDARKWLRERARDIEAEAGETGQGTSEELYDYVIHDVFSGGSLPALLFTKEFWNSTKKVMKPSGVLAANFAGKLKSPSSRAIIATLESMFGHCRAFCDEVDPQEQPQPYHNWLLLCSASSTTTLSLRAPTLADFLGSPQRANVLSTLTQREVDLQPVRDAVAAMDEKKREQFYLTDANVAGTISKWQEQDALDHWRIMREVLPDPFWETY</sequence>
<accession>A0A165U518</accession>
<dbReference type="GO" id="GO:0006596">
    <property type="term" value="P:polyamine biosynthetic process"/>
    <property type="evidence" value="ECO:0007669"/>
    <property type="project" value="UniProtKB-KW"/>
</dbReference>